<accession>A0A023G0A1</accession>
<keyword evidence="1" id="KW-0732">Signal</keyword>
<organism evidence="2">
    <name type="scientific">Amblyomma triste</name>
    <name type="common">Neotropical tick</name>
    <dbReference type="NCBI Taxonomy" id="251400"/>
    <lineage>
        <taxon>Eukaryota</taxon>
        <taxon>Metazoa</taxon>
        <taxon>Ecdysozoa</taxon>
        <taxon>Arthropoda</taxon>
        <taxon>Chelicerata</taxon>
        <taxon>Arachnida</taxon>
        <taxon>Acari</taxon>
        <taxon>Parasitiformes</taxon>
        <taxon>Ixodida</taxon>
        <taxon>Ixodoidea</taxon>
        <taxon>Ixodidae</taxon>
        <taxon>Amblyomminae</taxon>
        <taxon>Amblyomma</taxon>
    </lineage>
</organism>
<dbReference type="AlphaFoldDB" id="A0A023G0A1"/>
<evidence type="ECO:0000313" key="2">
    <source>
        <dbReference type="EMBL" id="JAC27556.1"/>
    </source>
</evidence>
<evidence type="ECO:0000256" key="1">
    <source>
        <dbReference type="SAM" id="SignalP"/>
    </source>
</evidence>
<dbReference type="InterPro" id="IPR036880">
    <property type="entry name" value="Kunitz_BPTI_sf"/>
</dbReference>
<feature type="chain" id="PRO_5001521447" evidence="1">
    <location>
        <begin position="20"/>
        <end position="95"/>
    </location>
</feature>
<sequence length="95" mass="10793">MAKTIFCFLALTLFAVALGTDSKCQNQYREDDECDTDQQRLVTPIFHYDTSSQKCYAGPICDEKDRAKYFPSMEECKTKCNAREDSEEGALGLED</sequence>
<reference evidence="2" key="1">
    <citation type="submission" date="2014-03" db="EMBL/GenBank/DDBJ databases">
        <title>The sialotranscriptome of Amblyomma triste, Amblyomma parvum and Amblyomma cajennense ticks, uncovered by 454-based RNA-seq.</title>
        <authorList>
            <person name="Garcia G.R."/>
            <person name="Gardinassi L.G."/>
            <person name="Ribeiro J.M."/>
            <person name="Anatriello E."/>
            <person name="Ferreira B.R."/>
            <person name="Moreira H.N."/>
            <person name="Mafra C."/>
            <person name="Olegario M.M."/>
            <person name="Szabo P.J."/>
            <person name="Miranda-Santos I.K."/>
            <person name="Maruyama S.R."/>
        </authorList>
    </citation>
    <scope>NUCLEOTIDE SEQUENCE</scope>
    <source>
        <strain evidence="2">Mato Grasso do Sul</strain>
        <tissue evidence="2">Salivary glands</tissue>
    </source>
</reference>
<name>A0A023G0A1_AMBTT</name>
<protein>
    <submittedName>
        <fullName evidence="2">Putative secreted protein</fullName>
    </submittedName>
</protein>
<feature type="signal peptide" evidence="1">
    <location>
        <begin position="1"/>
        <end position="19"/>
    </location>
</feature>
<dbReference type="EMBL" id="GBBM01007862">
    <property type="protein sequence ID" value="JAC27556.1"/>
    <property type="molecule type" value="mRNA"/>
</dbReference>
<proteinExistence type="evidence at transcript level"/>
<dbReference type="SUPFAM" id="SSF57362">
    <property type="entry name" value="BPTI-like"/>
    <property type="match status" value="1"/>
</dbReference>
<dbReference type="GO" id="GO:0004867">
    <property type="term" value="F:serine-type endopeptidase inhibitor activity"/>
    <property type="evidence" value="ECO:0007669"/>
    <property type="project" value="InterPro"/>
</dbReference>